<dbReference type="InterPro" id="IPR002192">
    <property type="entry name" value="PPDK_AMP/ATP-bd"/>
</dbReference>
<dbReference type="GO" id="GO:0046872">
    <property type="term" value="F:metal ion binding"/>
    <property type="evidence" value="ECO:0007669"/>
    <property type="project" value="UniProtKB-KW"/>
</dbReference>
<feature type="domain" description="Pyruvate phosphate dikinase AMP/ATP-binding" evidence="15">
    <location>
        <begin position="2"/>
        <end position="99"/>
    </location>
</feature>
<organism evidence="16 17">
    <name type="scientific">Marinobacter nauticus</name>
    <name type="common">Marinobacter hydrocarbonoclasticus</name>
    <name type="synonym">Marinobacter aquaeolei</name>
    <dbReference type="NCBI Taxonomy" id="2743"/>
    <lineage>
        <taxon>Bacteria</taxon>
        <taxon>Pseudomonadati</taxon>
        <taxon>Pseudomonadota</taxon>
        <taxon>Gammaproteobacteria</taxon>
        <taxon>Pseudomonadales</taxon>
        <taxon>Marinobacteraceae</taxon>
        <taxon>Marinobacter</taxon>
    </lineage>
</organism>
<keyword evidence="8" id="KW-0479">Metal-binding</keyword>
<feature type="non-terminal residue" evidence="16">
    <location>
        <position position="1"/>
    </location>
</feature>
<comment type="similarity">
    <text evidence="4">Belongs to the PEP-utilizing enzyme family.</text>
</comment>
<evidence type="ECO:0000256" key="5">
    <source>
        <dbReference type="ARBA" id="ARBA00011996"/>
    </source>
</evidence>
<evidence type="ECO:0000256" key="1">
    <source>
        <dbReference type="ARBA" id="ARBA00001946"/>
    </source>
</evidence>
<dbReference type="Proteomes" id="UP000261325">
    <property type="component" value="Unassembled WGS sequence"/>
</dbReference>
<proteinExistence type="inferred from homology"/>
<evidence type="ECO:0000256" key="3">
    <source>
        <dbReference type="ARBA" id="ARBA00004742"/>
    </source>
</evidence>
<comment type="cofactor">
    <cofactor evidence="1">
        <name>Mg(2+)</name>
        <dbReference type="ChEBI" id="CHEBI:18420"/>
    </cofactor>
</comment>
<evidence type="ECO:0000256" key="8">
    <source>
        <dbReference type="ARBA" id="ARBA00022723"/>
    </source>
</evidence>
<dbReference type="SUPFAM" id="SSF56059">
    <property type="entry name" value="Glutathione synthetase ATP-binding domain-like"/>
    <property type="match status" value="1"/>
</dbReference>
<evidence type="ECO:0000256" key="12">
    <source>
        <dbReference type="ARBA" id="ARBA00022842"/>
    </source>
</evidence>
<evidence type="ECO:0000313" key="16">
    <source>
        <dbReference type="EMBL" id="HAC29274.1"/>
    </source>
</evidence>
<dbReference type="PANTHER" id="PTHR43030:SF1">
    <property type="entry name" value="PHOSPHOENOLPYRUVATE SYNTHASE"/>
    <property type="match status" value="1"/>
</dbReference>
<evidence type="ECO:0000256" key="6">
    <source>
        <dbReference type="ARBA" id="ARBA00021623"/>
    </source>
</evidence>
<evidence type="ECO:0000256" key="14">
    <source>
        <dbReference type="ARBA" id="ARBA00047700"/>
    </source>
</evidence>
<feature type="non-terminal residue" evidence="16">
    <location>
        <position position="99"/>
    </location>
</feature>
<keyword evidence="9" id="KW-0547">Nucleotide-binding</keyword>
<dbReference type="InterPro" id="IPR006319">
    <property type="entry name" value="PEP_synth"/>
</dbReference>
<dbReference type="EC" id="2.7.9.2" evidence="5"/>
<protein>
    <recommendedName>
        <fullName evidence="6">Phosphoenolpyruvate synthase</fullName>
        <ecNumber evidence="5">2.7.9.2</ecNumber>
    </recommendedName>
    <alternativeName>
        <fullName evidence="13">Pyruvate, water dikinase</fullName>
    </alternativeName>
</protein>
<gene>
    <name evidence="16" type="ORF">DCF82_15920</name>
</gene>
<evidence type="ECO:0000313" key="17">
    <source>
        <dbReference type="Proteomes" id="UP000261325"/>
    </source>
</evidence>
<sequence>AFPEVLDNALKEAYAKLQAGNDQMAVAVRSSATAEDLPDASFAGQQETFLNVVGLEQVRTSVKEVFASLFNDRAISYRVHHGFDHKLVALSAGIQKMVR</sequence>
<evidence type="ECO:0000256" key="10">
    <source>
        <dbReference type="ARBA" id="ARBA00022777"/>
    </source>
</evidence>
<dbReference type="InterPro" id="IPR013815">
    <property type="entry name" value="ATP_grasp_subdomain_1"/>
</dbReference>
<evidence type="ECO:0000256" key="4">
    <source>
        <dbReference type="ARBA" id="ARBA00007837"/>
    </source>
</evidence>
<evidence type="ECO:0000256" key="2">
    <source>
        <dbReference type="ARBA" id="ARBA00002988"/>
    </source>
</evidence>
<dbReference type="GO" id="GO:0008986">
    <property type="term" value="F:pyruvate, water dikinase activity"/>
    <property type="evidence" value="ECO:0007669"/>
    <property type="project" value="UniProtKB-EC"/>
</dbReference>
<keyword evidence="7 16" id="KW-0808">Transferase</keyword>
<keyword evidence="16" id="KW-0670">Pyruvate</keyword>
<dbReference type="Gene3D" id="3.30.1490.20">
    <property type="entry name" value="ATP-grasp fold, A domain"/>
    <property type="match status" value="1"/>
</dbReference>
<evidence type="ECO:0000256" key="13">
    <source>
        <dbReference type="ARBA" id="ARBA00033470"/>
    </source>
</evidence>
<comment type="pathway">
    <text evidence="3">Carbohydrate biosynthesis; gluconeogenesis.</text>
</comment>
<dbReference type="PANTHER" id="PTHR43030">
    <property type="entry name" value="PHOSPHOENOLPYRUVATE SYNTHASE"/>
    <property type="match status" value="1"/>
</dbReference>
<keyword evidence="10" id="KW-0418">Kinase</keyword>
<keyword evidence="11" id="KW-0067">ATP-binding</keyword>
<dbReference type="Pfam" id="PF01326">
    <property type="entry name" value="PPDK_N"/>
    <property type="match status" value="1"/>
</dbReference>
<keyword evidence="12" id="KW-0460">Magnesium</keyword>
<dbReference type="GO" id="GO:0006094">
    <property type="term" value="P:gluconeogenesis"/>
    <property type="evidence" value="ECO:0007669"/>
    <property type="project" value="UniProtKB-UniPathway"/>
</dbReference>
<evidence type="ECO:0000256" key="11">
    <source>
        <dbReference type="ARBA" id="ARBA00022840"/>
    </source>
</evidence>
<evidence type="ECO:0000256" key="9">
    <source>
        <dbReference type="ARBA" id="ARBA00022741"/>
    </source>
</evidence>
<name>A0A3B8WGI8_MARNT</name>
<comment type="caution">
    <text evidence="16">The sequence shown here is derived from an EMBL/GenBank/DDBJ whole genome shotgun (WGS) entry which is preliminary data.</text>
</comment>
<comment type="function">
    <text evidence="2">Catalyzes the phosphorylation of pyruvate to phosphoenolpyruvate.</text>
</comment>
<reference evidence="16 17" key="1">
    <citation type="journal article" date="2018" name="Nat. Biotechnol.">
        <title>A standardized bacterial taxonomy based on genome phylogeny substantially revises the tree of life.</title>
        <authorList>
            <person name="Parks D.H."/>
            <person name="Chuvochina M."/>
            <person name="Waite D.W."/>
            <person name="Rinke C."/>
            <person name="Skarshewski A."/>
            <person name="Chaumeil P.A."/>
            <person name="Hugenholtz P."/>
        </authorList>
    </citation>
    <scope>NUCLEOTIDE SEQUENCE [LARGE SCALE GENOMIC DNA]</scope>
    <source>
        <strain evidence="16">UBA9049</strain>
    </source>
</reference>
<comment type="catalytic activity">
    <reaction evidence="14">
        <text>pyruvate + ATP + H2O = phosphoenolpyruvate + AMP + phosphate + 2 H(+)</text>
        <dbReference type="Rhea" id="RHEA:11364"/>
        <dbReference type="ChEBI" id="CHEBI:15361"/>
        <dbReference type="ChEBI" id="CHEBI:15377"/>
        <dbReference type="ChEBI" id="CHEBI:15378"/>
        <dbReference type="ChEBI" id="CHEBI:30616"/>
        <dbReference type="ChEBI" id="CHEBI:43474"/>
        <dbReference type="ChEBI" id="CHEBI:58702"/>
        <dbReference type="ChEBI" id="CHEBI:456215"/>
        <dbReference type="EC" id="2.7.9.2"/>
    </reaction>
</comment>
<dbReference type="GO" id="GO:0005524">
    <property type="term" value="F:ATP binding"/>
    <property type="evidence" value="ECO:0007669"/>
    <property type="project" value="UniProtKB-KW"/>
</dbReference>
<evidence type="ECO:0000259" key="15">
    <source>
        <dbReference type="Pfam" id="PF01326"/>
    </source>
</evidence>
<evidence type="ECO:0000256" key="7">
    <source>
        <dbReference type="ARBA" id="ARBA00022679"/>
    </source>
</evidence>
<dbReference type="AlphaFoldDB" id="A0A3B8WGI8"/>
<dbReference type="EMBL" id="DLYI01000210">
    <property type="protein sequence ID" value="HAC29274.1"/>
    <property type="molecule type" value="Genomic_DNA"/>
</dbReference>
<dbReference type="UniPathway" id="UPA00138"/>
<accession>A0A3B8WGI8</accession>